<name>A0A564Y554_HYMDI</name>
<dbReference type="PROSITE" id="PS50297">
    <property type="entry name" value="ANK_REP_REGION"/>
    <property type="match status" value="5"/>
</dbReference>
<dbReference type="Proteomes" id="UP000321570">
    <property type="component" value="Unassembled WGS sequence"/>
</dbReference>
<organism evidence="4 5">
    <name type="scientific">Hymenolepis diminuta</name>
    <name type="common">Rat tapeworm</name>
    <dbReference type="NCBI Taxonomy" id="6216"/>
    <lineage>
        <taxon>Eukaryota</taxon>
        <taxon>Metazoa</taxon>
        <taxon>Spiralia</taxon>
        <taxon>Lophotrochozoa</taxon>
        <taxon>Platyhelminthes</taxon>
        <taxon>Cestoda</taxon>
        <taxon>Eucestoda</taxon>
        <taxon>Cyclophyllidea</taxon>
        <taxon>Hymenolepididae</taxon>
        <taxon>Hymenolepis</taxon>
    </lineage>
</organism>
<feature type="repeat" description="ANK" evidence="3">
    <location>
        <begin position="85"/>
        <end position="117"/>
    </location>
</feature>
<dbReference type="EMBL" id="CABIJS010000089">
    <property type="protein sequence ID" value="VUZ42435.1"/>
    <property type="molecule type" value="Genomic_DNA"/>
</dbReference>
<feature type="repeat" description="ANK" evidence="3">
    <location>
        <begin position="251"/>
        <end position="283"/>
    </location>
</feature>
<keyword evidence="1" id="KW-0677">Repeat</keyword>
<evidence type="ECO:0000256" key="2">
    <source>
        <dbReference type="ARBA" id="ARBA00023043"/>
    </source>
</evidence>
<dbReference type="InterPro" id="IPR002110">
    <property type="entry name" value="Ankyrin_rpt"/>
</dbReference>
<reference evidence="4 5" key="1">
    <citation type="submission" date="2019-07" db="EMBL/GenBank/DDBJ databases">
        <authorList>
            <person name="Jastrzebski P J."/>
            <person name="Paukszto L."/>
            <person name="Jastrzebski P J."/>
        </authorList>
    </citation>
    <scope>NUCLEOTIDE SEQUENCE [LARGE SCALE GENOMIC DNA]</scope>
    <source>
        <strain evidence="4 5">WMS-il1</strain>
    </source>
</reference>
<dbReference type="PANTHER" id="PTHR24198">
    <property type="entry name" value="ANKYRIN REPEAT AND PROTEIN KINASE DOMAIN-CONTAINING PROTEIN"/>
    <property type="match status" value="1"/>
</dbReference>
<evidence type="ECO:0000256" key="1">
    <source>
        <dbReference type="ARBA" id="ARBA00022737"/>
    </source>
</evidence>
<dbReference type="InterPro" id="IPR036770">
    <property type="entry name" value="Ankyrin_rpt-contain_sf"/>
</dbReference>
<keyword evidence="2 3" id="KW-0040">ANK repeat</keyword>
<dbReference type="PANTHER" id="PTHR24198:SF194">
    <property type="entry name" value="INVERSIN-A"/>
    <property type="match status" value="1"/>
</dbReference>
<sequence>MYEHLQYRNNHPNRGKRQLNRKFFKAVVKNNITEVVNCLNSGAHVNAKDSGGDKTALMVAAAKGYTGVLRVLLFHGAAVHAADKNGNFAIHLATIYGHLECVKLLMNWGGLGNVGNLKFLTPLMLAAKYGHFRIFKYLLGKGVNISYQLNRFKESELTLAVRKGCSRIVQLLLKIANPKIDRTAELNRALSIAISLDRLKTTKVLIAFGADVNSIEEDGKPSIYAAILRNNLDLTNCLVSNGADINQKNRFGLTPLMFAIKMEQVNIVRYLIKAGADIHAVEERTGQTALEMAKNGKNKDIMKVFEKEI</sequence>
<dbReference type="Pfam" id="PF12796">
    <property type="entry name" value="Ank_2"/>
    <property type="match status" value="3"/>
</dbReference>
<feature type="repeat" description="ANK" evidence="3">
    <location>
        <begin position="218"/>
        <end position="250"/>
    </location>
</feature>
<evidence type="ECO:0000313" key="4">
    <source>
        <dbReference type="EMBL" id="VUZ42435.1"/>
    </source>
</evidence>
<dbReference type="SUPFAM" id="SSF48403">
    <property type="entry name" value="Ankyrin repeat"/>
    <property type="match status" value="1"/>
</dbReference>
<gene>
    <name evidence="4" type="ORF">WMSIL1_LOCUS3221</name>
</gene>
<keyword evidence="5" id="KW-1185">Reference proteome</keyword>
<dbReference type="PROSITE" id="PS50088">
    <property type="entry name" value="ANK_REPEAT"/>
    <property type="match status" value="5"/>
</dbReference>
<protein>
    <submittedName>
        <fullName evidence="4">Uncharacterized protein</fullName>
    </submittedName>
</protein>
<evidence type="ECO:0000313" key="5">
    <source>
        <dbReference type="Proteomes" id="UP000321570"/>
    </source>
</evidence>
<dbReference type="AlphaFoldDB" id="A0A564Y554"/>
<feature type="repeat" description="ANK" evidence="3">
    <location>
        <begin position="52"/>
        <end position="84"/>
    </location>
</feature>
<dbReference type="SMART" id="SM00248">
    <property type="entry name" value="ANK"/>
    <property type="match status" value="7"/>
</dbReference>
<dbReference type="Gene3D" id="1.25.40.20">
    <property type="entry name" value="Ankyrin repeat-containing domain"/>
    <property type="match status" value="2"/>
</dbReference>
<feature type="repeat" description="ANK" evidence="3">
    <location>
        <begin position="118"/>
        <end position="150"/>
    </location>
</feature>
<evidence type="ECO:0000256" key="3">
    <source>
        <dbReference type="PROSITE-ProRule" id="PRU00023"/>
    </source>
</evidence>
<proteinExistence type="predicted"/>
<accession>A0A564Y554</accession>